<evidence type="ECO:0000259" key="4">
    <source>
        <dbReference type="Pfam" id="PF01106"/>
    </source>
</evidence>
<dbReference type="GO" id="GO:0009570">
    <property type="term" value="C:chloroplast stroma"/>
    <property type="evidence" value="ECO:0007669"/>
    <property type="project" value="UniProtKB-SubCell"/>
</dbReference>
<dbReference type="Proteomes" id="UP000327085">
    <property type="component" value="Chromosome 6"/>
</dbReference>
<dbReference type="EMBL" id="CABIKO010000333">
    <property type="protein sequence ID" value="VVA34447.1"/>
    <property type="molecule type" value="Genomic_DNA"/>
</dbReference>
<reference evidence="6" key="1">
    <citation type="journal article" date="2020" name="Plant J.">
        <title>Transposons played a major role in the diversification between the closely related almond and peach genomes: results from the almond genome sequence.</title>
        <authorList>
            <person name="Alioto T."/>
            <person name="Alexiou K.G."/>
            <person name="Bardil A."/>
            <person name="Barteri F."/>
            <person name="Castanera R."/>
            <person name="Cruz F."/>
            <person name="Dhingra A."/>
            <person name="Duval H."/>
            <person name="Fernandez I Marti A."/>
            <person name="Frias L."/>
            <person name="Galan B."/>
            <person name="Garcia J.L."/>
            <person name="Howad W."/>
            <person name="Gomez-Garrido J."/>
            <person name="Gut M."/>
            <person name="Julca I."/>
            <person name="Morata J."/>
            <person name="Puigdomenech P."/>
            <person name="Ribeca P."/>
            <person name="Rubio Cabetas M.J."/>
            <person name="Vlasova A."/>
            <person name="Wirthensohn M."/>
            <person name="Garcia-Mas J."/>
            <person name="Gabaldon T."/>
            <person name="Casacuberta J.M."/>
            <person name="Arus P."/>
        </authorList>
    </citation>
    <scope>NUCLEOTIDE SEQUENCE [LARGE SCALE GENOMIC DNA]</scope>
    <source>
        <strain evidence="6">cv. Texas</strain>
    </source>
</reference>
<evidence type="ECO:0000256" key="2">
    <source>
        <dbReference type="ARBA" id="ARBA00006420"/>
    </source>
</evidence>
<evidence type="ECO:0000256" key="3">
    <source>
        <dbReference type="ARBA" id="ARBA00011748"/>
    </source>
</evidence>
<comment type="subunit">
    <text evidence="3">Homodimer; disulfide-linked.</text>
</comment>
<dbReference type="Gene3D" id="3.30.300.130">
    <property type="entry name" value="Fe-S cluster assembly (FSCA)"/>
    <property type="match status" value="1"/>
</dbReference>
<evidence type="ECO:0000313" key="6">
    <source>
        <dbReference type="Proteomes" id="UP000327085"/>
    </source>
</evidence>
<sequence length="278" mass="31301">MKLFHRSWISSATNYFTCGTICEYQDSSLSGLPPKVSAKQKRRPKERVYRTPLHKPVEFVDAFPQPLRSYIHHVKDVAADGHCGYRAIAALLRYGEDGWVQARRDLLNELESYSVHYSALYGSENRVYELKHSLAYFGPDANFDRWMTMPDMGHIIASCYDVVLVHLSNVQCLMFLLLDQDHCHYQIVERSLSDSSIVILCRGVKIVRVTVVKAVATPNSAVELSLTAENVESVLDEIRPYLISDGGNVALHEIEGNVVRLKLQGACSSCSSSVMTMR</sequence>
<dbReference type="InterPro" id="IPR034904">
    <property type="entry name" value="FSCA_dom_sf"/>
</dbReference>
<organism evidence="5 6">
    <name type="scientific">Prunus dulcis</name>
    <name type="common">Almond</name>
    <name type="synonym">Amygdalus dulcis</name>
    <dbReference type="NCBI Taxonomy" id="3755"/>
    <lineage>
        <taxon>Eukaryota</taxon>
        <taxon>Viridiplantae</taxon>
        <taxon>Streptophyta</taxon>
        <taxon>Embryophyta</taxon>
        <taxon>Tracheophyta</taxon>
        <taxon>Spermatophyta</taxon>
        <taxon>Magnoliopsida</taxon>
        <taxon>eudicotyledons</taxon>
        <taxon>Gunneridae</taxon>
        <taxon>Pentapetalae</taxon>
        <taxon>rosids</taxon>
        <taxon>fabids</taxon>
        <taxon>Rosales</taxon>
        <taxon>Rosaceae</taxon>
        <taxon>Amygdaloideae</taxon>
        <taxon>Amygdaleae</taxon>
        <taxon>Prunus</taxon>
    </lineage>
</organism>
<dbReference type="GO" id="GO:0005506">
    <property type="term" value="F:iron ion binding"/>
    <property type="evidence" value="ECO:0007669"/>
    <property type="project" value="InterPro"/>
</dbReference>
<dbReference type="CDD" id="cd22744">
    <property type="entry name" value="OTU"/>
    <property type="match status" value="1"/>
</dbReference>
<dbReference type="InterPro" id="IPR001075">
    <property type="entry name" value="NIF_FeS_clus_asmbl_NifU_C"/>
</dbReference>
<feature type="domain" description="NIF system FeS cluster assembly NifU C-terminal" evidence="4">
    <location>
        <begin position="231"/>
        <end position="278"/>
    </location>
</feature>
<dbReference type="PANTHER" id="PTHR11178">
    <property type="entry name" value="IRON-SULFUR CLUSTER SCAFFOLD PROTEIN NFU-RELATED"/>
    <property type="match status" value="1"/>
</dbReference>
<dbReference type="FunFam" id="3.30.300.130:FF:000003">
    <property type="entry name" value="NifU-like protein 3, chloroplastic"/>
    <property type="match status" value="1"/>
</dbReference>
<evidence type="ECO:0000313" key="5">
    <source>
        <dbReference type="EMBL" id="VVA34447.1"/>
    </source>
</evidence>
<dbReference type="AlphaFoldDB" id="A0A5E4G3W4"/>
<evidence type="ECO:0000256" key="1">
    <source>
        <dbReference type="ARBA" id="ARBA00004470"/>
    </source>
</evidence>
<accession>A0A5E4G3W4</accession>
<dbReference type="GO" id="GO:0016226">
    <property type="term" value="P:iron-sulfur cluster assembly"/>
    <property type="evidence" value="ECO:0007669"/>
    <property type="project" value="InterPro"/>
</dbReference>
<protein>
    <submittedName>
        <fullName evidence="5">PREDICTED: nifU</fullName>
    </submittedName>
</protein>
<dbReference type="InParanoid" id="A0A5E4G3W4"/>
<dbReference type="GO" id="GO:0051536">
    <property type="term" value="F:iron-sulfur cluster binding"/>
    <property type="evidence" value="ECO:0007669"/>
    <property type="project" value="InterPro"/>
</dbReference>
<comment type="subcellular location">
    <subcellularLocation>
        <location evidence="1">Plastid</location>
        <location evidence="1">Chloroplast stroma</location>
    </subcellularLocation>
</comment>
<dbReference type="SUPFAM" id="SSF117916">
    <property type="entry name" value="Fe-S cluster assembly (FSCA) domain-like"/>
    <property type="match status" value="1"/>
</dbReference>
<proteinExistence type="inferred from homology"/>
<dbReference type="GO" id="GO:0005198">
    <property type="term" value="F:structural molecule activity"/>
    <property type="evidence" value="ECO:0007669"/>
    <property type="project" value="UniProtKB-ARBA"/>
</dbReference>
<name>A0A5E4G3W4_PRUDU</name>
<dbReference type="GO" id="GO:0005739">
    <property type="term" value="C:mitochondrion"/>
    <property type="evidence" value="ECO:0007669"/>
    <property type="project" value="TreeGrafter"/>
</dbReference>
<dbReference type="Pfam" id="PF01106">
    <property type="entry name" value="NifU"/>
    <property type="match status" value="1"/>
</dbReference>
<comment type="similarity">
    <text evidence="2">Belongs to the NifU family.</text>
</comment>
<gene>
    <name evidence="5" type="ORF">ALMOND_2B024311</name>
</gene>
<dbReference type="PANTHER" id="PTHR11178:SF39">
    <property type="entry name" value="NIFU-LIKE PROTEIN 2, CHLOROPLASTIC"/>
    <property type="match status" value="1"/>
</dbReference>
<dbReference type="Gramene" id="VVA34447">
    <property type="protein sequence ID" value="VVA34447"/>
    <property type="gene ID" value="Prudul26B024311"/>
</dbReference>